<protein>
    <submittedName>
        <fullName evidence="1">Uncharacterized protein</fullName>
    </submittedName>
</protein>
<dbReference type="Proteomes" id="UP000594029">
    <property type="component" value="Segment"/>
</dbReference>
<evidence type="ECO:0000313" key="1">
    <source>
        <dbReference type="EMBL" id="QOV08271.1"/>
    </source>
</evidence>
<sequence length="99" mass="12035">MKKFNFYAGLKQEHYHLESLTDIMLNDIFEAYAFARDYATCRYYQNPERDILEIMEQDNVKEDKAHAIFLKEMYDSIIFHFEEVVEINGEIIEVIEHRY</sequence>
<evidence type="ECO:0000313" key="2">
    <source>
        <dbReference type="Proteomes" id="UP000594029"/>
    </source>
</evidence>
<reference evidence="1 2" key="1">
    <citation type="submission" date="2020-10" db="EMBL/GenBank/DDBJ databases">
        <authorList>
            <person name="Kazantseva O.A."/>
            <person name="Piligrimova E.G."/>
            <person name="Shadrin A.M."/>
        </authorList>
    </citation>
    <scope>NUCLEOTIDE SEQUENCE [LARGE SCALE GENOMIC DNA]</scope>
</reference>
<organism evidence="1 2">
    <name type="scientific">Bacillus phage Kirov</name>
    <dbReference type="NCBI Taxonomy" id="2783539"/>
    <lineage>
        <taxon>Viruses</taxon>
        <taxon>Duplodnaviria</taxon>
        <taxon>Heunggongvirae</taxon>
        <taxon>Uroviricota</taxon>
        <taxon>Caudoviricetes</taxon>
        <taxon>Andregratiavirinae</taxon>
        <taxon>Kirovvirus</taxon>
        <taxon>Kirovvirus kirov</taxon>
    </lineage>
</organism>
<name>A0A7U3NKH2_9CAUD</name>
<accession>A0A7U3NKH2</accession>
<dbReference type="EMBL" id="MW084976">
    <property type="protein sequence ID" value="QOV08271.1"/>
    <property type="molecule type" value="Genomic_DNA"/>
</dbReference>
<keyword evidence="2" id="KW-1185">Reference proteome</keyword>
<gene>
    <name evidence="1" type="ORF">Kirov_72</name>
</gene>
<proteinExistence type="predicted"/>